<accession>A0A094ZZN2</accession>
<dbReference type="AlphaFoldDB" id="A0A094ZZN2"/>
<reference evidence="1" key="1">
    <citation type="journal article" date="2012" name="Nat. Genet.">
        <title>Whole-genome sequence of Schistosoma haematobium.</title>
        <authorList>
            <person name="Young N.D."/>
            <person name="Jex A.R."/>
            <person name="Li B."/>
            <person name="Liu S."/>
            <person name="Yang L."/>
            <person name="Xiong Z."/>
            <person name="Li Y."/>
            <person name="Cantacessi C."/>
            <person name="Hall R.S."/>
            <person name="Xu X."/>
            <person name="Chen F."/>
            <person name="Wu X."/>
            <person name="Zerlotini A."/>
            <person name="Oliveira G."/>
            <person name="Hofmann A."/>
            <person name="Zhang G."/>
            <person name="Fang X."/>
            <person name="Kang Y."/>
            <person name="Campbell B.E."/>
            <person name="Loukas A."/>
            <person name="Ranganathan S."/>
            <person name="Rollinson D."/>
            <person name="Rinaldi G."/>
            <person name="Brindley P.J."/>
            <person name="Yang H."/>
            <person name="Wang J."/>
            <person name="Wang J."/>
            <person name="Gasser R.B."/>
        </authorList>
    </citation>
    <scope>NUCLEOTIDE SEQUENCE [LARGE SCALE GENOMIC DNA]</scope>
</reference>
<name>A0A094ZZN2_SCHHA</name>
<dbReference type="EMBL" id="KL251323">
    <property type="protein sequence ID" value="KGB39927.1"/>
    <property type="molecule type" value="Genomic_DNA"/>
</dbReference>
<gene>
    <name evidence="1" type="ORF">MS3_08381</name>
</gene>
<evidence type="ECO:0000313" key="1">
    <source>
        <dbReference type="EMBL" id="KGB39927.1"/>
    </source>
</evidence>
<protein>
    <submittedName>
        <fullName evidence="1">Uncharacterized protein</fullName>
    </submittedName>
</protein>
<proteinExistence type="predicted"/>
<organism evidence="1">
    <name type="scientific">Schistosoma haematobium</name>
    <name type="common">Blood fluke</name>
    <dbReference type="NCBI Taxonomy" id="6185"/>
    <lineage>
        <taxon>Eukaryota</taxon>
        <taxon>Metazoa</taxon>
        <taxon>Spiralia</taxon>
        <taxon>Lophotrochozoa</taxon>
        <taxon>Platyhelminthes</taxon>
        <taxon>Trematoda</taxon>
        <taxon>Digenea</taxon>
        <taxon>Strigeidida</taxon>
        <taxon>Schistosomatoidea</taxon>
        <taxon>Schistosomatidae</taxon>
        <taxon>Schistosoma</taxon>
    </lineage>
</organism>
<sequence>MELSYAYTIDYSQIKPITEKLIQINQNNIQLSSESIQDFIDVLTVIYEDCPAYWNRTMKFLPICSTVQGFTM</sequence>